<dbReference type="SUPFAM" id="SSF52540">
    <property type="entry name" value="P-loop containing nucleoside triphosphate hydrolases"/>
    <property type="match status" value="1"/>
</dbReference>
<dbReference type="PANTHER" id="PTHR23359">
    <property type="entry name" value="NUCLEOTIDE KINASE"/>
    <property type="match status" value="1"/>
</dbReference>
<dbReference type="CDD" id="cd01428">
    <property type="entry name" value="ADK"/>
    <property type="match status" value="1"/>
</dbReference>
<feature type="domain" description="Adenylate kinase active site lid" evidence="4">
    <location>
        <begin position="42"/>
        <end position="77"/>
    </location>
</feature>
<evidence type="ECO:0000256" key="1">
    <source>
        <dbReference type="ARBA" id="ARBA00022679"/>
    </source>
</evidence>
<dbReference type="GO" id="GO:0005524">
    <property type="term" value="F:ATP binding"/>
    <property type="evidence" value="ECO:0007669"/>
    <property type="project" value="InterPro"/>
</dbReference>
<keyword evidence="1" id="KW-0808">Transferase</keyword>
<protein>
    <recommendedName>
        <fullName evidence="4">Adenylate kinase active site lid domain-containing protein</fullName>
    </recommendedName>
</protein>
<dbReference type="Gene3D" id="3.40.50.300">
    <property type="entry name" value="P-loop containing nucleotide triphosphate hydrolases"/>
    <property type="match status" value="1"/>
</dbReference>
<dbReference type="Pfam" id="PF00406">
    <property type="entry name" value="ADK"/>
    <property type="match status" value="1"/>
</dbReference>
<gene>
    <name evidence="5" type="ORF">S06H3_53506</name>
</gene>
<sequence>FLEHLDQAKNLEKSLAQLGLSLDVALEMHLAEDEIIKRLLNRRYCPKCNRIYNYATTPPKINGVCDQCRTKLEKRSDDDANTIRKRLQVYEEKTHPLVDYYKSLSVYNQTDAISSPEEVFDKISKIIDGYINKE</sequence>
<dbReference type="InterPro" id="IPR007862">
    <property type="entry name" value="Adenylate_kinase_lid-dom"/>
</dbReference>
<evidence type="ECO:0000313" key="5">
    <source>
        <dbReference type="EMBL" id="GAI57070.1"/>
    </source>
</evidence>
<feature type="non-terminal residue" evidence="5">
    <location>
        <position position="1"/>
    </location>
</feature>
<reference evidence="5" key="1">
    <citation type="journal article" date="2014" name="Front. Microbiol.">
        <title>High frequency of phylogenetically diverse reductive dehalogenase-homologous genes in deep subseafloor sedimentary metagenomes.</title>
        <authorList>
            <person name="Kawai M."/>
            <person name="Futagami T."/>
            <person name="Toyoda A."/>
            <person name="Takaki Y."/>
            <person name="Nishi S."/>
            <person name="Hori S."/>
            <person name="Arai W."/>
            <person name="Tsubouchi T."/>
            <person name="Morono Y."/>
            <person name="Uchiyama I."/>
            <person name="Ito T."/>
            <person name="Fujiyama A."/>
            <person name="Inagaki F."/>
            <person name="Takami H."/>
        </authorList>
    </citation>
    <scope>NUCLEOTIDE SEQUENCE</scope>
    <source>
        <strain evidence="5">Expedition CK06-06</strain>
    </source>
</reference>
<dbReference type="PRINTS" id="PR00094">
    <property type="entry name" value="ADENYLTKNASE"/>
</dbReference>
<name>X1R1U4_9ZZZZ</name>
<keyword evidence="3" id="KW-0418">Kinase</keyword>
<keyword evidence="2" id="KW-0547">Nucleotide-binding</keyword>
<accession>X1R1U4</accession>
<evidence type="ECO:0000256" key="2">
    <source>
        <dbReference type="ARBA" id="ARBA00022741"/>
    </source>
</evidence>
<evidence type="ECO:0000259" key="4">
    <source>
        <dbReference type="Pfam" id="PF05191"/>
    </source>
</evidence>
<comment type="caution">
    <text evidence="5">The sequence shown here is derived from an EMBL/GenBank/DDBJ whole genome shotgun (WGS) entry which is preliminary data.</text>
</comment>
<proteinExistence type="predicted"/>
<dbReference type="InterPro" id="IPR000850">
    <property type="entry name" value="Adenylat/UMP-CMP_kin"/>
</dbReference>
<dbReference type="EMBL" id="BARV01034115">
    <property type="protein sequence ID" value="GAI57070.1"/>
    <property type="molecule type" value="Genomic_DNA"/>
</dbReference>
<dbReference type="Pfam" id="PF05191">
    <property type="entry name" value="ADK_lid"/>
    <property type="match status" value="1"/>
</dbReference>
<dbReference type="GO" id="GO:0004017">
    <property type="term" value="F:AMP kinase activity"/>
    <property type="evidence" value="ECO:0007669"/>
    <property type="project" value="InterPro"/>
</dbReference>
<dbReference type="InterPro" id="IPR027417">
    <property type="entry name" value="P-loop_NTPase"/>
</dbReference>
<organism evidence="5">
    <name type="scientific">marine sediment metagenome</name>
    <dbReference type="NCBI Taxonomy" id="412755"/>
    <lineage>
        <taxon>unclassified sequences</taxon>
        <taxon>metagenomes</taxon>
        <taxon>ecological metagenomes</taxon>
    </lineage>
</organism>
<evidence type="ECO:0000256" key="3">
    <source>
        <dbReference type="ARBA" id="ARBA00022777"/>
    </source>
</evidence>
<dbReference type="AlphaFoldDB" id="X1R1U4"/>